<dbReference type="SUPFAM" id="SSF48452">
    <property type="entry name" value="TPR-like"/>
    <property type="match status" value="1"/>
</dbReference>
<evidence type="ECO:0000313" key="10">
    <source>
        <dbReference type="Proteomes" id="UP000253744"/>
    </source>
</evidence>
<sequence>MMSVLLALGLLATLLVLRPILAPARVTPQDTRRTELEEERELLLGNLSELQAQGADASALTREKVRLTQVLHELDALPPTPKAGQARPALPVAAATLLGTALLLGIGTVTFFPQWRSLGLSPAEQTQLESASRLPALANRARGSGQTADYLAWGDAAWDARQYRQAAEAYTQVLLSERDHPKAMRRVGYVLLGDAKMAENGLSFIARAAQLDPQAPEGQLLYGYALGTFGQYPQALEVLANYRRLAPDSGEADDLIVEYQAKVGGTVDGQLVYAQNCAGCHGRQGEGGTGPKLVGSPALRNETALRQIVLQGATGMPAFPQLEGKQLDALVQTLKGKEWQ</sequence>
<keyword evidence="7" id="KW-0472">Membrane</keyword>
<dbReference type="EMBL" id="CP031158">
    <property type="protein sequence ID" value="AXG99865.1"/>
    <property type="molecule type" value="Genomic_DNA"/>
</dbReference>
<dbReference type="GO" id="GO:0046872">
    <property type="term" value="F:metal ion binding"/>
    <property type="evidence" value="ECO:0007669"/>
    <property type="project" value="UniProtKB-KW"/>
</dbReference>
<evidence type="ECO:0000256" key="1">
    <source>
        <dbReference type="ARBA" id="ARBA00022448"/>
    </source>
</evidence>
<feature type="transmembrane region" description="Helical" evidence="7">
    <location>
        <begin position="89"/>
        <end position="112"/>
    </location>
</feature>
<dbReference type="InterPro" id="IPR009056">
    <property type="entry name" value="Cyt_c-like_dom"/>
</dbReference>
<dbReference type="SUPFAM" id="SSF46626">
    <property type="entry name" value="Cytochrome c"/>
    <property type="match status" value="1"/>
</dbReference>
<keyword evidence="4" id="KW-0249">Electron transport</keyword>
<evidence type="ECO:0000256" key="4">
    <source>
        <dbReference type="ARBA" id="ARBA00022982"/>
    </source>
</evidence>
<dbReference type="Gene3D" id="1.10.760.10">
    <property type="entry name" value="Cytochrome c-like domain"/>
    <property type="match status" value="1"/>
</dbReference>
<organism evidence="9 10">
    <name type="scientific">Deinococcus wulumuqiensis</name>
    <dbReference type="NCBI Taxonomy" id="980427"/>
    <lineage>
        <taxon>Bacteria</taxon>
        <taxon>Thermotogati</taxon>
        <taxon>Deinococcota</taxon>
        <taxon>Deinococci</taxon>
        <taxon>Deinococcales</taxon>
        <taxon>Deinococcaceae</taxon>
        <taxon>Deinococcus</taxon>
    </lineage>
</organism>
<evidence type="ECO:0000259" key="8">
    <source>
        <dbReference type="PROSITE" id="PS51007"/>
    </source>
</evidence>
<keyword evidence="3 6" id="KW-0479">Metal-binding</keyword>
<dbReference type="Pfam" id="PF13442">
    <property type="entry name" value="Cytochrome_CBB3"/>
    <property type="match status" value="1"/>
</dbReference>
<dbReference type="InterPro" id="IPR036909">
    <property type="entry name" value="Cyt_c-like_dom_sf"/>
</dbReference>
<dbReference type="PANTHER" id="PTHR37823">
    <property type="entry name" value="CYTOCHROME C-553-LIKE"/>
    <property type="match status" value="1"/>
</dbReference>
<keyword evidence="2 6" id="KW-0349">Heme</keyword>
<protein>
    <submittedName>
        <fullName evidence="9">Cytochrome c family protein</fullName>
    </submittedName>
</protein>
<dbReference type="KEGG" id="dwu:DVJ83_12865"/>
<evidence type="ECO:0000313" key="9">
    <source>
        <dbReference type="EMBL" id="AXG99865.1"/>
    </source>
</evidence>
<keyword evidence="5 6" id="KW-0408">Iron</keyword>
<dbReference type="PROSITE" id="PS51007">
    <property type="entry name" value="CYTC"/>
    <property type="match status" value="1"/>
</dbReference>
<evidence type="ECO:0000256" key="3">
    <source>
        <dbReference type="ARBA" id="ARBA00022723"/>
    </source>
</evidence>
<gene>
    <name evidence="9" type="ORF">DVJ83_12865</name>
</gene>
<feature type="domain" description="Cytochrome c" evidence="8">
    <location>
        <begin position="264"/>
        <end position="338"/>
    </location>
</feature>
<dbReference type="AlphaFoldDB" id="A0A345IJJ3"/>
<dbReference type="GO" id="GO:0009055">
    <property type="term" value="F:electron transfer activity"/>
    <property type="evidence" value="ECO:0007669"/>
    <property type="project" value="InterPro"/>
</dbReference>
<evidence type="ECO:0000256" key="6">
    <source>
        <dbReference type="PROSITE-ProRule" id="PRU00433"/>
    </source>
</evidence>
<evidence type="ECO:0000256" key="7">
    <source>
        <dbReference type="SAM" id="Phobius"/>
    </source>
</evidence>
<evidence type="ECO:0000256" key="2">
    <source>
        <dbReference type="ARBA" id="ARBA00022617"/>
    </source>
</evidence>
<reference evidence="9 10" key="1">
    <citation type="submission" date="2018-07" db="EMBL/GenBank/DDBJ databases">
        <title>Complete Genome and Methylome Analysis of Deinococcus wulumuqiensis NEB 479.</title>
        <authorList>
            <person name="Fomenkov A."/>
            <person name="Luyten Y."/>
            <person name="Vincze T."/>
            <person name="Anton B.P."/>
            <person name="Clark T."/>
            <person name="Roberts R.J."/>
            <person name="Morgan R.D."/>
        </authorList>
    </citation>
    <scope>NUCLEOTIDE SEQUENCE [LARGE SCALE GENOMIC DNA]</scope>
    <source>
        <strain evidence="9 10">NEB 479</strain>
    </source>
</reference>
<dbReference type="GO" id="GO:0020037">
    <property type="term" value="F:heme binding"/>
    <property type="evidence" value="ECO:0007669"/>
    <property type="project" value="InterPro"/>
</dbReference>
<name>A0A345IJJ3_9DEIO</name>
<dbReference type="PANTHER" id="PTHR37823:SF4">
    <property type="entry name" value="MENAQUINOL-CYTOCHROME C REDUCTASE CYTOCHROME B_C SUBUNIT"/>
    <property type="match status" value="1"/>
</dbReference>
<dbReference type="Gene3D" id="1.25.40.10">
    <property type="entry name" value="Tetratricopeptide repeat domain"/>
    <property type="match status" value="1"/>
</dbReference>
<accession>A0A345IJJ3</accession>
<dbReference type="InterPro" id="IPR011990">
    <property type="entry name" value="TPR-like_helical_dom_sf"/>
</dbReference>
<dbReference type="InterPro" id="IPR051811">
    <property type="entry name" value="Cytochrome_c550/c551-like"/>
</dbReference>
<keyword evidence="7" id="KW-0812">Transmembrane</keyword>
<dbReference type="RefSeq" id="WP_114672607.1">
    <property type="nucleotide sequence ID" value="NZ_CP031158.1"/>
</dbReference>
<dbReference type="Proteomes" id="UP000253744">
    <property type="component" value="Chromosome"/>
</dbReference>
<evidence type="ECO:0000256" key="5">
    <source>
        <dbReference type="ARBA" id="ARBA00023004"/>
    </source>
</evidence>
<keyword evidence="7" id="KW-1133">Transmembrane helix</keyword>
<keyword evidence="1" id="KW-0813">Transport</keyword>
<dbReference type="STRING" id="1288484.GCA_000348665_02068"/>
<proteinExistence type="predicted"/>